<gene>
    <name evidence="2" type="ORF">L9F63_000927</name>
</gene>
<keyword evidence="3" id="KW-1185">Reference proteome</keyword>
<dbReference type="EMBL" id="JASPKZ010000041">
    <property type="protein sequence ID" value="KAJ9600925.1"/>
    <property type="molecule type" value="Genomic_DNA"/>
</dbReference>
<dbReference type="AlphaFoldDB" id="A0AAD8ERX1"/>
<dbReference type="Proteomes" id="UP001233999">
    <property type="component" value="Unassembled WGS sequence"/>
</dbReference>
<evidence type="ECO:0000313" key="3">
    <source>
        <dbReference type="Proteomes" id="UP001233999"/>
    </source>
</evidence>
<protein>
    <submittedName>
        <fullName evidence="2">Uncharacterized protein</fullName>
    </submittedName>
</protein>
<reference evidence="2" key="1">
    <citation type="journal article" date="2023" name="IScience">
        <title>Live-bearing cockroach genome reveals convergent evolutionary mechanisms linked to viviparity in insects and beyond.</title>
        <authorList>
            <person name="Fouks B."/>
            <person name="Harrison M.C."/>
            <person name="Mikhailova A.A."/>
            <person name="Marchal E."/>
            <person name="English S."/>
            <person name="Carruthers M."/>
            <person name="Jennings E.C."/>
            <person name="Chiamaka E.L."/>
            <person name="Frigard R.A."/>
            <person name="Pippel M."/>
            <person name="Attardo G.M."/>
            <person name="Benoit J.B."/>
            <person name="Bornberg-Bauer E."/>
            <person name="Tobe S.S."/>
        </authorList>
    </citation>
    <scope>NUCLEOTIDE SEQUENCE</scope>
    <source>
        <strain evidence="2">Stay&amp;Tobe</strain>
    </source>
</reference>
<feature type="non-terminal residue" evidence="2">
    <location>
        <position position="481"/>
    </location>
</feature>
<proteinExistence type="predicted"/>
<feature type="region of interest" description="Disordered" evidence="1">
    <location>
        <begin position="183"/>
        <end position="203"/>
    </location>
</feature>
<comment type="caution">
    <text evidence="2">The sequence shown here is derived from an EMBL/GenBank/DDBJ whole genome shotgun (WGS) entry which is preliminary data.</text>
</comment>
<reference evidence="2" key="2">
    <citation type="submission" date="2023-05" db="EMBL/GenBank/DDBJ databases">
        <authorList>
            <person name="Fouks B."/>
        </authorList>
    </citation>
    <scope>NUCLEOTIDE SEQUENCE</scope>
    <source>
        <strain evidence="2">Stay&amp;Tobe</strain>
        <tissue evidence="2">Testes</tissue>
    </source>
</reference>
<feature type="non-terminal residue" evidence="2">
    <location>
        <position position="1"/>
    </location>
</feature>
<evidence type="ECO:0000313" key="2">
    <source>
        <dbReference type="EMBL" id="KAJ9600925.1"/>
    </source>
</evidence>
<sequence length="481" mass="54531">ITFLSIWYSKKCQKKKLKHLPEQRKLFLIQSSVIDFFQAQAEIKTTCGAAINTIDTKYKADIDMNLQRIVYCMSTGISEDIDTKWHRTSTRNGSGHRHEMAPESQPCVYVDIATKWQHRHEMLADIDTKWKRTSTRNGTGHRHEMAADIDMKLHRAVNLYGTTSTRNGNGCGHVHEMAATSIRNGSGHRHEMATSKRNGSGHRLEMAATSTRNCSEHGHEMTDGSQPCIVRMVVKPCMVTSTRDGSGLTLPHFWTLTRNGSGSSILHDIVTNDSGHRHEMAADIETKWQQYETSTRNDSVCDKDIKLQYRHEMAAGSQHCMYEINGPTILVTDTKWQRPSTRNGSGKLTCMIIMSSHNSIHRPKWQRTSKKRRGYVTHAMTSNRNGSGLVIFCMTSTRNESGRLRLPHLTTSTRNRQRISTTKERRGGSQPLHVLRHRYELERGLSTLHGTSTRNDSAGFPHFCDIDYQNDGLAIDPKFVA</sequence>
<evidence type="ECO:0000256" key="1">
    <source>
        <dbReference type="SAM" id="MobiDB-lite"/>
    </source>
</evidence>
<name>A0AAD8ERX1_DIPPU</name>
<accession>A0AAD8ERX1</accession>
<organism evidence="2 3">
    <name type="scientific">Diploptera punctata</name>
    <name type="common">Pacific beetle cockroach</name>
    <dbReference type="NCBI Taxonomy" id="6984"/>
    <lineage>
        <taxon>Eukaryota</taxon>
        <taxon>Metazoa</taxon>
        <taxon>Ecdysozoa</taxon>
        <taxon>Arthropoda</taxon>
        <taxon>Hexapoda</taxon>
        <taxon>Insecta</taxon>
        <taxon>Pterygota</taxon>
        <taxon>Neoptera</taxon>
        <taxon>Polyneoptera</taxon>
        <taxon>Dictyoptera</taxon>
        <taxon>Blattodea</taxon>
        <taxon>Blaberoidea</taxon>
        <taxon>Blaberidae</taxon>
        <taxon>Diplopterinae</taxon>
        <taxon>Diploptera</taxon>
    </lineage>
</organism>